<feature type="transmembrane region" description="Helical" evidence="6">
    <location>
        <begin position="111"/>
        <end position="134"/>
    </location>
</feature>
<dbReference type="CDD" id="cd17489">
    <property type="entry name" value="MFS_YfcJ_like"/>
    <property type="match status" value="1"/>
</dbReference>
<reference evidence="8 9" key="1">
    <citation type="submission" date="2020-04" db="EMBL/GenBank/DDBJ databases">
        <title>Paenibacillus algicola sp. nov., a novel marine bacterium producing alginate lyase.</title>
        <authorList>
            <person name="Huang H."/>
        </authorList>
    </citation>
    <scope>NUCLEOTIDE SEQUENCE [LARGE SCALE GENOMIC DNA]</scope>
    <source>
        <strain evidence="8 9">L7-75</strain>
    </source>
</reference>
<name>A0A848M8I2_PAELE</name>
<evidence type="ECO:0000256" key="2">
    <source>
        <dbReference type="ARBA" id="ARBA00022448"/>
    </source>
</evidence>
<feature type="transmembrane region" description="Helical" evidence="6">
    <location>
        <begin position="84"/>
        <end position="105"/>
    </location>
</feature>
<evidence type="ECO:0000313" key="9">
    <source>
        <dbReference type="Proteomes" id="UP000565468"/>
    </source>
</evidence>
<feature type="transmembrane region" description="Helical" evidence="6">
    <location>
        <begin position="245"/>
        <end position="265"/>
    </location>
</feature>
<evidence type="ECO:0000256" key="3">
    <source>
        <dbReference type="ARBA" id="ARBA00022692"/>
    </source>
</evidence>
<dbReference type="SUPFAM" id="SSF103473">
    <property type="entry name" value="MFS general substrate transporter"/>
    <property type="match status" value="1"/>
</dbReference>
<dbReference type="PANTHER" id="PTHR23531:SF1">
    <property type="entry name" value="QUINOLENE RESISTANCE PROTEIN NORA"/>
    <property type="match status" value="1"/>
</dbReference>
<dbReference type="PROSITE" id="PS50850">
    <property type="entry name" value="MFS"/>
    <property type="match status" value="1"/>
</dbReference>
<feature type="transmembrane region" description="Helical" evidence="6">
    <location>
        <begin position="271"/>
        <end position="292"/>
    </location>
</feature>
<evidence type="ECO:0000259" key="7">
    <source>
        <dbReference type="PROSITE" id="PS50850"/>
    </source>
</evidence>
<gene>
    <name evidence="8" type="ORF">HII30_12430</name>
</gene>
<comment type="caution">
    <text evidence="8">The sequence shown here is derived from an EMBL/GenBank/DDBJ whole genome shotgun (WGS) entry which is preliminary data.</text>
</comment>
<dbReference type="EMBL" id="JABBPN010000010">
    <property type="protein sequence ID" value="NMO96579.1"/>
    <property type="molecule type" value="Genomic_DNA"/>
</dbReference>
<dbReference type="GO" id="GO:0022857">
    <property type="term" value="F:transmembrane transporter activity"/>
    <property type="evidence" value="ECO:0007669"/>
    <property type="project" value="InterPro"/>
</dbReference>
<keyword evidence="4 6" id="KW-1133">Transmembrane helix</keyword>
<dbReference type="InterPro" id="IPR020846">
    <property type="entry name" value="MFS_dom"/>
</dbReference>
<evidence type="ECO:0000256" key="1">
    <source>
        <dbReference type="ARBA" id="ARBA00004651"/>
    </source>
</evidence>
<evidence type="ECO:0000256" key="5">
    <source>
        <dbReference type="ARBA" id="ARBA00023136"/>
    </source>
</evidence>
<dbReference type="PANTHER" id="PTHR23531">
    <property type="entry name" value="QUINOLENE RESISTANCE PROTEIN NORA"/>
    <property type="match status" value="1"/>
</dbReference>
<accession>A0A848M8I2</accession>
<feature type="transmembrane region" description="Helical" evidence="6">
    <location>
        <begin position="174"/>
        <end position="195"/>
    </location>
</feature>
<protein>
    <submittedName>
        <fullName evidence="8">MFS transporter</fullName>
    </submittedName>
</protein>
<keyword evidence="9" id="KW-1185">Reference proteome</keyword>
<feature type="domain" description="Major facilitator superfamily (MFS) profile" evidence="7">
    <location>
        <begin position="18"/>
        <end position="416"/>
    </location>
</feature>
<proteinExistence type="predicted"/>
<dbReference type="InterPro" id="IPR036259">
    <property type="entry name" value="MFS_trans_sf"/>
</dbReference>
<feature type="transmembrane region" description="Helical" evidence="6">
    <location>
        <begin position="299"/>
        <end position="321"/>
    </location>
</feature>
<sequence>MNEIKADLKKDVRLKESIWTDAFLKVLFISLAVRICTQMQNTILPLYVLDLGYSALTAGLMTTVFTLTALIFRPMAGSLMDKKGRFVILFIGTALFGITSGLYIFVMPIGLFIVIRAISGIGFSWNGTAISTMASDVLPDSRMSEGIGYLGLSQTIAMAVAPGLALALKDAYGFKSLFTAVFSVMVLVFIIGFMIRYEKNSPYIQDRSTVLLQQSESSGIDSEANVNKRITWLNRIFEADAWKPSIFMLFVAIANCSVGTFLAVYAIEKGILNFGLFYTVSAVMMAIVRLGAGRISMKFGSAVILIPGFILLSISLAGIVISSSLPLLLTSAVLYGIAMGALQPEINAMAVVAAAKERRGSANATFLMMIDIGTGLGAAVWGWIAYVTGTAWVFILSSAVSAAALLIYILGRKKKWVR</sequence>
<evidence type="ECO:0000256" key="6">
    <source>
        <dbReference type="SAM" id="Phobius"/>
    </source>
</evidence>
<dbReference type="RefSeq" id="WP_169505359.1">
    <property type="nucleotide sequence ID" value="NZ_JABBPN010000010.1"/>
</dbReference>
<dbReference type="InterPro" id="IPR011701">
    <property type="entry name" value="MFS"/>
</dbReference>
<dbReference type="Proteomes" id="UP000565468">
    <property type="component" value="Unassembled WGS sequence"/>
</dbReference>
<feature type="transmembrane region" description="Helical" evidence="6">
    <location>
        <begin position="366"/>
        <end position="386"/>
    </location>
</feature>
<dbReference type="GO" id="GO:0005886">
    <property type="term" value="C:plasma membrane"/>
    <property type="evidence" value="ECO:0007669"/>
    <property type="project" value="UniProtKB-SubCell"/>
</dbReference>
<dbReference type="AlphaFoldDB" id="A0A848M8I2"/>
<comment type="subcellular location">
    <subcellularLocation>
        <location evidence="1">Cell membrane</location>
        <topology evidence="1">Multi-pass membrane protein</topology>
    </subcellularLocation>
</comment>
<feature type="transmembrane region" description="Helical" evidence="6">
    <location>
        <begin position="146"/>
        <end position="168"/>
    </location>
</feature>
<dbReference type="Gene3D" id="1.20.1250.20">
    <property type="entry name" value="MFS general substrate transporter like domains"/>
    <property type="match status" value="1"/>
</dbReference>
<evidence type="ECO:0000256" key="4">
    <source>
        <dbReference type="ARBA" id="ARBA00022989"/>
    </source>
</evidence>
<keyword evidence="5 6" id="KW-0472">Membrane</keyword>
<dbReference type="InterPro" id="IPR052714">
    <property type="entry name" value="MFS_Exporter"/>
</dbReference>
<dbReference type="Pfam" id="PF07690">
    <property type="entry name" value="MFS_1"/>
    <property type="match status" value="1"/>
</dbReference>
<evidence type="ECO:0000313" key="8">
    <source>
        <dbReference type="EMBL" id="NMO96579.1"/>
    </source>
</evidence>
<keyword evidence="3 6" id="KW-0812">Transmembrane</keyword>
<feature type="transmembrane region" description="Helical" evidence="6">
    <location>
        <begin position="392"/>
        <end position="411"/>
    </location>
</feature>
<feature type="transmembrane region" description="Helical" evidence="6">
    <location>
        <begin position="52"/>
        <end position="72"/>
    </location>
</feature>
<keyword evidence="2" id="KW-0813">Transport</keyword>
<feature type="transmembrane region" description="Helical" evidence="6">
    <location>
        <begin position="333"/>
        <end position="354"/>
    </location>
</feature>
<organism evidence="8 9">
    <name type="scientific">Paenibacillus lemnae</name>
    <dbReference type="NCBI Taxonomy" id="1330551"/>
    <lineage>
        <taxon>Bacteria</taxon>
        <taxon>Bacillati</taxon>
        <taxon>Bacillota</taxon>
        <taxon>Bacilli</taxon>
        <taxon>Bacillales</taxon>
        <taxon>Paenibacillaceae</taxon>
        <taxon>Paenibacillus</taxon>
    </lineage>
</organism>